<evidence type="ECO:0000256" key="2">
    <source>
        <dbReference type="SAM" id="SignalP"/>
    </source>
</evidence>
<dbReference type="EMBL" id="JACHEO010000001">
    <property type="protein sequence ID" value="MBB5346756.1"/>
    <property type="molecule type" value="Genomic_DNA"/>
</dbReference>
<keyword evidence="2" id="KW-0732">Signal</keyword>
<feature type="region of interest" description="Disordered" evidence="1">
    <location>
        <begin position="72"/>
        <end position="92"/>
    </location>
</feature>
<comment type="caution">
    <text evidence="3">The sequence shown here is derived from an EMBL/GenBank/DDBJ whole genome shotgun (WGS) entry which is preliminary data.</text>
</comment>
<dbReference type="RefSeq" id="WP_183347873.1">
    <property type="nucleotide sequence ID" value="NZ_JACHEO010000001.1"/>
</dbReference>
<organism evidence="3 4">
    <name type="scientific">Desulfoprunum benzoelyticum</name>
    <dbReference type="NCBI Taxonomy" id="1506996"/>
    <lineage>
        <taxon>Bacteria</taxon>
        <taxon>Pseudomonadati</taxon>
        <taxon>Thermodesulfobacteriota</taxon>
        <taxon>Desulfobulbia</taxon>
        <taxon>Desulfobulbales</taxon>
        <taxon>Desulfobulbaceae</taxon>
        <taxon>Desulfoprunum</taxon>
    </lineage>
</organism>
<evidence type="ECO:0000256" key="1">
    <source>
        <dbReference type="SAM" id="MobiDB-lite"/>
    </source>
</evidence>
<protein>
    <submittedName>
        <fullName evidence="3">Type IV pilus assembly protein PilY1</fullName>
    </submittedName>
</protein>
<accession>A0A840UPI8</accession>
<feature type="signal peptide" evidence="2">
    <location>
        <begin position="1"/>
        <end position="28"/>
    </location>
</feature>
<reference evidence="3 4" key="1">
    <citation type="submission" date="2020-08" db="EMBL/GenBank/DDBJ databases">
        <title>Genomic Encyclopedia of Type Strains, Phase IV (KMG-IV): sequencing the most valuable type-strain genomes for metagenomic binning, comparative biology and taxonomic classification.</title>
        <authorList>
            <person name="Goeker M."/>
        </authorList>
    </citation>
    <scope>NUCLEOTIDE SEQUENCE [LARGE SCALE GENOMIC DNA]</scope>
    <source>
        <strain evidence="3 4">DSM 28570</strain>
    </source>
</reference>
<proteinExistence type="predicted"/>
<sequence length="1906" mass="210819">MQKNIFFRLIKIFSVVLACNTMTGNVFGADVCSTGTGKPPFLTSGVDPNLLLVLDNSGSMLDMAYTDKDLDADTDGTGPIKDGPDTASYCSDSTYNDPVRPYTGYFDQESWYSWDDSGVSYWEPETEKPLVYDNGILYQCKSGSCVGEPREDDGWEPVISENGTLPEGFTFVDGKLFQGTTPVDEGFFAVSASGCVGKASETAYSNDDVCIIINESLIPQKVVKFAATGKFLNWLSASKFDIQKKILTGGKYNAEANILISENRGCAGSGFLKEIKVSNETKGNKVLSFKVRGPVSGNPLEYENDKIGTSDNTTRIEILGLTSVAEDQDSALPEECQLAINEIMSGANLNGVSGNIDKCLESFRDAENEELTDQRPALNLALQFCQDLINDRERNLNAIIGKCEDIYEGNAPTKNAYFPSEINPYYGGYVCYGIYDYRKPHASRSGYIGRCWDPSAGGETSELPCAPKLATENCKLAPGATFCEYSDETTLPGYTLFRNILEDGNVYNKACPDNQIQTTKDGFKTCKKDDYFILLHTNTISTFDEPTCGVSTDQNLDDKWVPPDPPISPELDDTTHCILQASIDYCNTMRVPEVIDPSDVASTTSDFWNAPATLIDSGIIVAFGTDRPLAVMKGHVGLPEVEDSPVIPQGVIHEVKDDLRMGAMAFNVNGAGTECPIALEDKSSPFLDPFCVSTYLDGATVIVPIRNSDATIDGKTHLANLTQEINRIPATSWTPIAEAIYNGLGYYGQNENWRINPEDFQNNLVTDDPVKAWCQSNNILVITEGASTADINVSVKNKITELAELDEPVKDTTVAPGAEGECKKIVKTGEQHYLYGSTYLDDLTYFGQHAIGAGIYKDPVMLSDNNVPENKQNIKTYIISTSNAVGDPTDECVPATLMKNAAENGGTKLLFGENPEALEKSLRDALADILSRVSSGSSASVVSSARSGEGAIYQSIFWPEKESFYNNKKYIINWVGDVHGLFTDDKGYIYEDTNPNRTLDLDREDGINDRRVVVYYDDSDKRSKVCYGETTVINGGVTCTNSVELEVVKYLWSANDRLYDLSDVQKNREVSASTGEFDFGKYKGKKRYIFTWNDLNHNGYVDSSEVIGLEKSPIPETPEWITFAKEFFPDDSYTDEKQYGYELNNLISWLRGDDWTVDEDLNDDNIRDMVGDSDPIPFDKDPTDGPFPRQAMRSRTIDTSEGPFTWRLGDIINSTPQTVTAPAEGYHLIYNDMSYAKFYSHYKTRRHVVYFGGNDGMLHAVNAGFYSEKEKRFCLEKTESKLTLDETQDTLDIGRCQSSVEEEDAGVDAPALGEELWAYLPYNLHPHLKCLTDPDYTHKYYVDLKPRVFDVQIFPIDTDHPEGWGTILVGGLRLGGTPVTVPYMDGTTSKKQPFVSSYFILDITNPEKPPVLLGELTQELNTDMTNKWVDLGYSTVIPTMVVKKNGTTSEWYLVLGSGPHGDDGLKGVSDQQAKVSVIPLNKLVNSTATPVLRISNDEPTEDNNSGTFFLPAGEEEEPTYKGYVSDPITIDFDINPIPNGSYISDAVYFGTVEGNFDPNATLPYWQGGGHLYRLVMEPLGHEVGKDGDKTPYDWEIKPLLDLSGKFITVPPTVPSDPSVTKFVSTVPGNPIQPITAAPSVSTDGYNYWIYFGTGRFFDKDDKTDSTQQSFYGIKEPRSSIGNTLTWEKVELDKTVNAPGGKGLLQVDQILVKQSENNDADLSCRQNAVEPDPGYCLPSGISKFSQLEKYIAGTGNCTASDKDPSSVIDNCVDGWYKNFFPYNNRERNLGQATILGGLVTFTTYQPFGDICKPEGDSYLYAVYYKTGTSWHKNIFGDYGLDDEMYVKNKLELGRGLTTTPNLFTGDGEKGAKVFVQTSTGEIVEIKQVNLPIENYKTGRQRWKEFER</sequence>
<keyword evidence="4" id="KW-1185">Reference proteome</keyword>
<evidence type="ECO:0000313" key="4">
    <source>
        <dbReference type="Proteomes" id="UP000539642"/>
    </source>
</evidence>
<dbReference type="Proteomes" id="UP000539642">
    <property type="component" value="Unassembled WGS sequence"/>
</dbReference>
<feature type="chain" id="PRO_5033016600" evidence="2">
    <location>
        <begin position="29"/>
        <end position="1906"/>
    </location>
</feature>
<name>A0A840UPI8_9BACT</name>
<gene>
    <name evidence="3" type="ORF">HNQ81_000463</name>
</gene>
<evidence type="ECO:0000313" key="3">
    <source>
        <dbReference type="EMBL" id="MBB5346756.1"/>
    </source>
</evidence>
<feature type="region of interest" description="Disordered" evidence="1">
    <location>
        <begin position="1170"/>
        <end position="1191"/>
    </location>
</feature>